<proteinExistence type="predicted"/>
<organism evidence="3 4">
    <name type="scientific">Streptococcus suis</name>
    <dbReference type="NCBI Taxonomy" id="1307"/>
    <lineage>
        <taxon>Bacteria</taxon>
        <taxon>Bacillati</taxon>
        <taxon>Bacillota</taxon>
        <taxon>Bacilli</taxon>
        <taxon>Lactobacillales</taxon>
        <taxon>Streptococcaceae</taxon>
        <taxon>Streptococcus</taxon>
    </lineage>
</organism>
<dbReference type="Pfam" id="PF01531">
    <property type="entry name" value="Glyco_transf_11"/>
    <property type="match status" value="1"/>
</dbReference>
<evidence type="ECO:0000256" key="2">
    <source>
        <dbReference type="ARBA" id="ARBA00022679"/>
    </source>
</evidence>
<dbReference type="CDD" id="cd11301">
    <property type="entry name" value="Fut1_Fut2_like"/>
    <property type="match status" value="1"/>
</dbReference>
<dbReference type="Proteomes" id="UP000072083">
    <property type="component" value="Unassembled WGS sequence"/>
</dbReference>
<gene>
    <name evidence="3" type="primary">eps11</name>
    <name evidence="3" type="ORF">ERS132406_00554</name>
</gene>
<dbReference type="InterPro" id="IPR002516">
    <property type="entry name" value="Glyco_trans_11"/>
</dbReference>
<dbReference type="RefSeq" id="WP_044759773.1">
    <property type="nucleotide sequence ID" value="NZ_CEEJ01000153.1"/>
</dbReference>
<reference evidence="3 4" key="1">
    <citation type="submission" date="2016-02" db="EMBL/GenBank/DDBJ databases">
        <authorList>
            <consortium name="Pathogen Informatics"/>
        </authorList>
    </citation>
    <scope>NUCLEOTIDE SEQUENCE [LARGE SCALE GENOMIC DNA]</scope>
    <source>
        <strain evidence="3 4">LSS44</strain>
    </source>
</reference>
<evidence type="ECO:0000256" key="1">
    <source>
        <dbReference type="ARBA" id="ARBA00022676"/>
    </source>
</evidence>
<dbReference type="PANTHER" id="PTHR11927">
    <property type="entry name" value="GALACTOSIDE 2-L-FUCOSYLTRANSFERASE"/>
    <property type="match status" value="1"/>
</dbReference>
<dbReference type="GO" id="GO:0008107">
    <property type="term" value="F:galactoside 2-alpha-L-fucosyltransferase activity"/>
    <property type="evidence" value="ECO:0007669"/>
    <property type="project" value="InterPro"/>
</dbReference>
<keyword evidence="2 3" id="KW-0808">Transferase</keyword>
<dbReference type="PANTHER" id="PTHR11927:SF9">
    <property type="entry name" value="L-FUCOSYLTRANSFERASE"/>
    <property type="match status" value="1"/>
</dbReference>
<dbReference type="GO" id="GO:0005975">
    <property type="term" value="P:carbohydrate metabolic process"/>
    <property type="evidence" value="ECO:0007669"/>
    <property type="project" value="InterPro"/>
</dbReference>
<evidence type="ECO:0000313" key="3">
    <source>
        <dbReference type="EMBL" id="CYU65903.1"/>
    </source>
</evidence>
<dbReference type="EMBL" id="FIGZ01000003">
    <property type="protein sequence ID" value="CYU65903.1"/>
    <property type="molecule type" value="Genomic_DNA"/>
</dbReference>
<protein>
    <submittedName>
        <fullName evidence="3">Exopolysaccharide biosynthesis protein, glycosyltransferase</fullName>
    </submittedName>
</protein>
<name>A0A0Z8EPH3_STRSU</name>
<sequence length="312" mass="36889">MIYVEMYGRLGNQFFRYAVARCLQLKYYQSETLVLNFSQIDKISEEDSSFYNVLNDYNVANFSIYPKKGSVIFNESSLFQKFISAVYYLGLRKIAVADMNGHVAYQDKWYPLLNKSGIYWFRHGFYELFQSKATNKFLSGNFEAPNFFEEYRDILIEEFTPKYPPIEKNKEIYAAISSTNSVCITIRRGDYENDSEIKKLHSVCDKNYFQKAIEIMKEKVNEPVFFMFSDDIEWVKKNIDTGATTYYEDGDDPVWEKLRMMSSCKHFIISNSSFSWWSQWLSSNLGKIVISPSKWYNNDYMSPLIDESWIRI</sequence>
<keyword evidence="1" id="KW-0328">Glycosyltransferase</keyword>
<dbReference type="GO" id="GO:0016020">
    <property type="term" value="C:membrane"/>
    <property type="evidence" value="ECO:0007669"/>
    <property type="project" value="InterPro"/>
</dbReference>
<dbReference type="AlphaFoldDB" id="A0A0Z8EPH3"/>
<evidence type="ECO:0000313" key="4">
    <source>
        <dbReference type="Proteomes" id="UP000072083"/>
    </source>
</evidence>
<accession>A0A0Z8EPH3</accession>